<dbReference type="AlphaFoldDB" id="A0AAW0ZWA4"/>
<accession>A0AAW0ZWA4</accession>
<protein>
    <submittedName>
        <fullName evidence="2">Uncharacterized protein</fullName>
    </submittedName>
</protein>
<evidence type="ECO:0000313" key="2">
    <source>
        <dbReference type="EMBL" id="KAK9300928.1"/>
    </source>
</evidence>
<dbReference type="EMBL" id="JAWNGG020000119">
    <property type="protein sequence ID" value="KAK9300928.1"/>
    <property type="molecule type" value="Genomic_DNA"/>
</dbReference>
<reference evidence="2 3" key="1">
    <citation type="submission" date="2024-05" db="EMBL/GenBank/DDBJ databases">
        <title>The nuclear and mitochondrial genome assemblies of Tetragonisca angustula (Apidae: Meliponini), a tiny yet remarkable pollinator in the Neotropics.</title>
        <authorList>
            <person name="Ferrari R."/>
            <person name="Ricardo P.C."/>
            <person name="Dias F.C."/>
            <person name="Araujo N.S."/>
            <person name="Soares D.O."/>
            <person name="Zhou Q.-S."/>
            <person name="Zhu C.-D."/>
            <person name="Coutinho L."/>
            <person name="Airas M.C."/>
            <person name="Batista T.M."/>
        </authorList>
    </citation>
    <scope>NUCLEOTIDE SEQUENCE [LARGE SCALE GENOMIC DNA]</scope>
    <source>
        <strain evidence="2">ASF017062</strain>
        <tissue evidence="2">Abdomen</tissue>
    </source>
</reference>
<dbReference type="Proteomes" id="UP001432146">
    <property type="component" value="Unassembled WGS sequence"/>
</dbReference>
<sequence length="120" mass="13137">MRKTWRFDEAPNKISLNDASKFPNQGSWSCLAISATGNVEASRREEASTRKRPHCAASGHSLSFSVANARMTEGLQRWEAKGSEKERNISGVLEEGWQKIAVPRVAAEGESGIQIPAPLN</sequence>
<comment type="caution">
    <text evidence="2">The sequence shown here is derived from an EMBL/GenBank/DDBJ whole genome shotgun (WGS) entry which is preliminary data.</text>
</comment>
<evidence type="ECO:0000313" key="3">
    <source>
        <dbReference type="Proteomes" id="UP001432146"/>
    </source>
</evidence>
<evidence type="ECO:0000256" key="1">
    <source>
        <dbReference type="SAM" id="MobiDB-lite"/>
    </source>
</evidence>
<feature type="region of interest" description="Disordered" evidence="1">
    <location>
        <begin position="39"/>
        <end position="59"/>
    </location>
</feature>
<proteinExistence type="predicted"/>
<keyword evidence="3" id="KW-1185">Reference proteome</keyword>
<gene>
    <name evidence="2" type="ORF">QLX08_006525</name>
</gene>
<organism evidence="2 3">
    <name type="scientific">Tetragonisca angustula</name>
    <dbReference type="NCBI Taxonomy" id="166442"/>
    <lineage>
        <taxon>Eukaryota</taxon>
        <taxon>Metazoa</taxon>
        <taxon>Ecdysozoa</taxon>
        <taxon>Arthropoda</taxon>
        <taxon>Hexapoda</taxon>
        <taxon>Insecta</taxon>
        <taxon>Pterygota</taxon>
        <taxon>Neoptera</taxon>
        <taxon>Endopterygota</taxon>
        <taxon>Hymenoptera</taxon>
        <taxon>Apocrita</taxon>
        <taxon>Aculeata</taxon>
        <taxon>Apoidea</taxon>
        <taxon>Anthophila</taxon>
        <taxon>Apidae</taxon>
        <taxon>Tetragonisca</taxon>
    </lineage>
</organism>
<name>A0AAW0ZWA4_9HYME</name>